<dbReference type="CDD" id="cd06193">
    <property type="entry name" value="siderophore_interacting"/>
    <property type="match status" value="1"/>
</dbReference>
<evidence type="ECO:0000313" key="3">
    <source>
        <dbReference type="Proteomes" id="UP000671914"/>
    </source>
</evidence>
<dbReference type="Gene3D" id="3.40.50.80">
    <property type="entry name" value="Nucleotide-binding domain of ferredoxin-NADP reductase (FNR) module"/>
    <property type="match status" value="1"/>
</dbReference>
<keyword evidence="3" id="KW-1185">Reference proteome</keyword>
<dbReference type="InterPro" id="IPR039261">
    <property type="entry name" value="FNR_nucleotide-bd"/>
</dbReference>
<name>A0A975FPC4_9MICO</name>
<dbReference type="EMBL" id="CP071696">
    <property type="protein sequence ID" value="QTX05188.1"/>
    <property type="molecule type" value="Genomic_DNA"/>
</dbReference>
<dbReference type="PANTHER" id="PTHR30157:SF0">
    <property type="entry name" value="NADPH-DEPENDENT FERRIC-CHELATE REDUCTASE"/>
    <property type="match status" value="1"/>
</dbReference>
<accession>A0A975FPC4</accession>
<dbReference type="GO" id="GO:0016491">
    <property type="term" value="F:oxidoreductase activity"/>
    <property type="evidence" value="ECO:0007669"/>
    <property type="project" value="InterPro"/>
</dbReference>
<evidence type="ECO:0000259" key="1">
    <source>
        <dbReference type="PROSITE" id="PS51384"/>
    </source>
</evidence>
<gene>
    <name evidence="2" type="ORF">G127AT_02865</name>
</gene>
<dbReference type="InterPro" id="IPR017938">
    <property type="entry name" value="Riboflavin_synthase-like_b-brl"/>
</dbReference>
<dbReference type="PROSITE" id="PS51384">
    <property type="entry name" value="FAD_FR"/>
    <property type="match status" value="1"/>
</dbReference>
<dbReference type="InterPro" id="IPR007037">
    <property type="entry name" value="SIP_rossman_dom"/>
</dbReference>
<feature type="domain" description="FAD-binding FR-type" evidence="1">
    <location>
        <begin position="18"/>
        <end position="145"/>
    </location>
</feature>
<proteinExistence type="predicted"/>
<sequence>MLTSAAQVKTRTATRPAYRGFRASIVRAEQLSPSFRRITFGGPELADFGTAGLDQRVKVVLPHPERGFADFPTGEDWYYAWRQLPVVRRNVFRTYTVRAVRPELHEVDIDFVCHGDTGPASAWAIRAEAGDEVVLVGPDEQSEGRTLGIDWRPGDVDRMLLVADETAVPAASAIIEALPADARGAVFLEVPAGDDRLELRAPAGIRVEWIPRRAGQVHGDGLLPAVRGWLGLEGGPAVAGAPAASTAEPADEGVFWEVPEGTSADGPLYAWMAGEASAIKALRRMLVQEAGIDRRQVAFMGYWRRGKSELD</sequence>
<dbReference type="InterPro" id="IPR039374">
    <property type="entry name" value="SIP_fam"/>
</dbReference>
<dbReference type="InterPro" id="IPR017927">
    <property type="entry name" value="FAD-bd_FR_type"/>
</dbReference>
<dbReference type="PANTHER" id="PTHR30157">
    <property type="entry name" value="FERRIC REDUCTASE, NADPH-DEPENDENT"/>
    <property type="match status" value="1"/>
</dbReference>
<reference evidence="2" key="1">
    <citation type="submission" date="2021-03" db="EMBL/GenBank/DDBJ databases">
        <title>Agromyces archimandritus sp. nov., isolated from the cockroach Archimandrita tessellata.</title>
        <authorList>
            <person name="Guzman J."/>
            <person name="Ortuzar M."/>
            <person name="Poehlein A."/>
            <person name="Daniel R."/>
            <person name="Trujillo M."/>
            <person name="Vilcinskas A."/>
        </authorList>
    </citation>
    <scope>NUCLEOTIDE SEQUENCE</scope>
    <source>
        <strain evidence="2">G127AT</strain>
    </source>
</reference>
<dbReference type="Proteomes" id="UP000671914">
    <property type="component" value="Chromosome"/>
</dbReference>
<dbReference type="Pfam" id="PF08021">
    <property type="entry name" value="FAD_binding_9"/>
    <property type="match status" value="1"/>
</dbReference>
<dbReference type="KEGG" id="aarc:G127AT_02865"/>
<dbReference type="Pfam" id="PF04954">
    <property type="entry name" value="SIP"/>
    <property type="match status" value="1"/>
</dbReference>
<dbReference type="Gene3D" id="2.40.30.10">
    <property type="entry name" value="Translation factors"/>
    <property type="match status" value="1"/>
</dbReference>
<protein>
    <submittedName>
        <fullName evidence="2">Siderophore-interacting protein</fullName>
    </submittedName>
</protein>
<dbReference type="RefSeq" id="WP_210899566.1">
    <property type="nucleotide sequence ID" value="NZ_CP071696.1"/>
</dbReference>
<organism evidence="2 3">
    <name type="scientific">Agromyces archimandritae</name>
    <dbReference type="NCBI Taxonomy" id="2781962"/>
    <lineage>
        <taxon>Bacteria</taxon>
        <taxon>Bacillati</taxon>
        <taxon>Actinomycetota</taxon>
        <taxon>Actinomycetes</taxon>
        <taxon>Micrococcales</taxon>
        <taxon>Microbacteriaceae</taxon>
        <taxon>Agromyces</taxon>
    </lineage>
</organism>
<dbReference type="InterPro" id="IPR013113">
    <property type="entry name" value="SIP_FAD-bd"/>
</dbReference>
<dbReference type="SUPFAM" id="SSF63380">
    <property type="entry name" value="Riboflavin synthase domain-like"/>
    <property type="match status" value="1"/>
</dbReference>
<evidence type="ECO:0000313" key="2">
    <source>
        <dbReference type="EMBL" id="QTX05188.1"/>
    </source>
</evidence>
<dbReference type="AlphaFoldDB" id="A0A975FPC4"/>